<dbReference type="Gene3D" id="2.160.20.120">
    <property type="match status" value="1"/>
</dbReference>
<evidence type="ECO:0000259" key="2">
    <source>
        <dbReference type="Pfam" id="PF13349"/>
    </source>
</evidence>
<feature type="compositionally biased region" description="Low complexity" evidence="1">
    <location>
        <begin position="46"/>
        <end position="64"/>
    </location>
</feature>
<keyword evidence="4" id="KW-1185">Reference proteome</keyword>
<name>A0A8C9VA57_SCLFO</name>
<gene>
    <name evidence="3" type="primary">FAM185A</name>
</gene>
<reference evidence="3" key="3">
    <citation type="submission" date="2025-09" db="UniProtKB">
        <authorList>
            <consortium name="Ensembl"/>
        </authorList>
    </citation>
    <scope>IDENTIFICATION</scope>
</reference>
<accession>A0A8C9VA57</accession>
<dbReference type="OrthoDB" id="5984441at2759"/>
<dbReference type="GeneTree" id="ENSGT00390000016680"/>
<feature type="region of interest" description="Disordered" evidence="1">
    <location>
        <begin position="46"/>
        <end position="66"/>
    </location>
</feature>
<dbReference type="Pfam" id="PF13349">
    <property type="entry name" value="DUF4097"/>
    <property type="match status" value="1"/>
</dbReference>
<protein>
    <submittedName>
        <fullName evidence="3">Family with sequence similarity 185 member A</fullName>
    </submittedName>
</protein>
<dbReference type="AlphaFoldDB" id="A0A8C9VA57"/>
<evidence type="ECO:0000256" key="1">
    <source>
        <dbReference type="SAM" id="MobiDB-lite"/>
    </source>
</evidence>
<evidence type="ECO:0000313" key="3">
    <source>
        <dbReference type="Ensembl" id="ENSSFOP00015037239.2"/>
    </source>
</evidence>
<feature type="domain" description="DUF4097" evidence="2">
    <location>
        <begin position="224"/>
        <end position="346"/>
    </location>
</feature>
<sequence>MLFSHAAAQRLCRGLSRECLCRVATSKTGKTGRAARLLRDEPRAPLSLAARSGSRRSSSSSSSAQLTKEPLKQWTLVVNPFGSVRVHLRCSISVSPLDPHSFPEANRAFITVRGTRADQGLRLDNVRVRYDERDKELLIVSENVNSSVSVDLSAPIKSDLHITTSGDGNVSIRNMECDTCQVVTENGNCVLHSIKSRGVVVQSAGGSIKGTGTVHGNVDIGTSGNGAVDIKKVQGTRMNVSTEHGSLNVKAIYAESTCVSSSSGNVKLGSVHGDSTVQSEKGNVVIDGSDGYVRVSSREGDIDAYVGQRGSAELRAQHGSVSVRVPASLSAAVLLHGVSVDISPEVDLQEVKCRSTDTHTTITAHLNGKADGGRRIEAWAEKGVVRLKTQSWFESLKIESYDNTGQQMG</sequence>
<reference evidence="3 4" key="1">
    <citation type="submission" date="2019-04" db="EMBL/GenBank/DDBJ databases">
        <authorList>
            <consortium name="Wellcome Sanger Institute Data Sharing"/>
        </authorList>
    </citation>
    <scope>NUCLEOTIDE SEQUENCE [LARGE SCALE GENOMIC DNA]</scope>
</reference>
<reference evidence="3" key="2">
    <citation type="submission" date="2025-08" db="UniProtKB">
        <authorList>
            <consortium name="Ensembl"/>
        </authorList>
    </citation>
    <scope>IDENTIFICATION</scope>
</reference>
<organism evidence="3 4">
    <name type="scientific">Scleropages formosus</name>
    <name type="common">Asian bonytongue</name>
    <name type="synonym">Osteoglossum formosum</name>
    <dbReference type="NCBI Taxonomy" id="113540"/>
    <lineage>
        <taxon>Eukaryota</taxon>
        <taxon>Metazoa</taxon>
        <taxon>Chordata</taxon>
        <taxon>Craniata</taxon>
        <taxon>Vertebrata</taxon>
        <taxon>Euteleostomi</taxon>
        <taxon>Actinopterygii</taxon>
        <taxon>Neopterygii</taxon>
        <taxon>Teleostei</taxon>
        <taxon>Osteoglossocephala</taxon>
        <taxon>Osteoglossomorpha</taxon>
        <taxon>Osteoglossiformes</taxon>
        <taxon>Osteoglossidae</taxon>
        <taxon>Scleropages</taxon>
    </lineage>
</organism>
<dbReference type="InterPro" id="IPR025164">
    <property type="entry name" value="Toastrack_DUF4097"/>
</dbReference>
<dbReference type="PANTHER" id="PTHR34094:SF1">
    <property type="entry name" value="PROTEIN FAM185A"/>
    <property type="match status" value="1"/>
</dbReference>
<dbReference type="GeneID" id="108920726"/>
<proteinExistence type="predicted"/>
<dbReference type="Ensembl" id="ENSSFOT00015037646.2">
    <property type="protein sequence ID" value="ENSSFOP00015037239.2"/>
    <property type="gene ID" value="ENSSFOG00015023698.2"/>
</dbReference>
<dbReference type="PANTHER" id="PTHR34094">
    <property type="match status" value="1"/>
</dbReference>
<dbReference type="Proteomes" id="UP000694397">
    <property type="component" value="Chromosome 21"/>
</dbReference>
<dbReference type="RefSeq" id="XP_018585231.2">
    <property type="nucleotide sequence ID" value="XM_018729715.2"/>
</dbReference>
<evidence type="ECO:0000313" key="4">
    <source>
        <dbReference type="Proteomes" id="UP000694397"/>
    </source>
</evidence>